<evidence type="ECO:0000313" key="3">
    <source>
        <dbReference type="Proteomes" id="UP001156882"/>
    </source>
</evidence>
<protein>
    <recommendedName>
        <fullName evidence="1">DUF6916 domain-containing protein</fullName>
    </recommendedName>
</protein>
<keyword evidence="3" id="KW-1185">Reference proteome</keyword>
<gene>
    <name evidence="2" type="ORF">GCM10007874_32950</name>
</gene>
<evidence type="ECO:0000259" key="1">
    <source>
        <dbReference type="Pfam" id="PF21880"/>
    </source>
</evidence>
<accession>A0ABQ6CJ32</accession>
<proteinExistence type="predicted"/>
<dbReference type="InterPro" id="IPR054209">
    <property type="entry name" value="DUF6916"/>
</dbReference>
<sequence length="111" mass="12286">MTGIEADKGGAGEAVGVLSAEYFEPHVGKIFSFRGTRYAFPLDKVVNDGREQPDWVKRRPFMLIFRGPKEADVLPEGLYVCEIAGGPAVSMHVAPIFTPQPDRQEYQAVFN</sequence>
<dbReference type="Pfam" id="PF21880">
    <property type="entry name" value="DUF6916"/>
    <property type="match status" value="1"/>
</dbReference>
<feature type="domain" description="DUF6916" evidence="1">
    <location>
        <begin position="18"/>
        <end position="110"/>
    </location>
</feature>
<dbReference type="EMBL" id="BSPC01000028">
    <property type="protein sequence ID" value="GLS20278.1"/>
    <property type="molecule type" value="Genomic_DNA"/>
</dbReference>
<evidence type="ECO:0000313" key="2">
    <source>
        <dbReference type="EMBL" id="GLS20278.1"/>
    </source>
</evidence>
<dbReference type="Proteomes" id="UP001156882">
    <property type="component" value="Unassembled WGS sequence"/>
</dbReference>
<comment type="caution">
    <text evidence="2">The sequence shown here is derived from an EMBL/GenBank/DDBJ whole genome shotgun (WGS) entry which is preliminary data.</text>
</comment>
<organism evidence="2 3">
    <name type="scientific">Labrys miyagiensis</name>
    <dbReference type="NCBI Taxonomy" id="346912"/>
    <lineage>
        <taxon>Bacteria</taxon>
        <taxon>Pseudomonadati</taxon>
        <taxon>Pseudomonadota</taxon>
        <taxon>Alphaproteobacteria</taxon>
        <taxon>Hyphomicrobiales</taxon>
        <taxon>Xanthobacteraceae</taxon>
        <taxon>Labrys</taxon>
    </lineage>
</organism>
<name>A0ABQ6CJ32_9HYPH</name>
<dbReference type="RefSeq" id="WP_284313373.1">
    <property type="nucleotide sequence ID" value="NZ_BSPC01000028.1"/>
</dbReference>
<reference evidence="3" key="1">
    <citation type="journal article" date="2019" name="Int. J. Syst. Evol. Microbiol.">
        <title>The Global Catalogue of Microorganisms (GCM) 10K type strain sequencing project: providing services to taxonomists for standard genome sequencing and annotation.</title>
        <authorList>
            <consortium name="The Broad Institute Genomics Platform"/>
            <consortium name="The Broad Institute Genome Sequencing Center for Infectious Disease"/>
            <person name="Wu L."/>
            <person name="Ma J."/>
        </authorList>
    </citation>
    <scope>NUCLEOTIDE SEQUENCE [LARGE SCALE GENOMIC DNA]</scope>
    <source>
        <strain evidence="3">NBRC 101365</strain>
    </source>
</reference>